<dbReference type="AlphaFoldDB" id="A0A1I1IR70"/>
<feature type="compositionally biased region" description="Gly residues" evidence="1">
    <location>
        <begin position="93"/>
        <end position="102"/>
    </location>
</feature>
<gene>
    <name evidence="2" type="ORF">SAMN05421773_103139</name>
</gene>
<dbReference type="Proteomes" id="UP000199207">
    <property type="component" value="Unassembled WGS sequence"/>
</dbReference>
<feature type="region of interest" description="Disordered" evidence="1">
    <location>
        <begin position="1"/>
        <end position="30"/>
    </location>
</feature>
<feature type="region of interest" description="Disordered" evidence="1">
    <location>
        <begin position="85"/>
        <end position="113"/>
    </location>
</feature>
<dbReference type="EMBL" id="FOLM01000003">
    <property type="protein sequence ID" value="SFC38192.1"/>
    <property type="molecule type" value="Genomic_DNA"/>
</dbReference>
<sequence>MNTPDAWEYRTTGPAGAEPAEPAEPAGNGRLVAPDRAEELRRRLHEAVQGFVDSPEESVARADELLEETVRCVQDSLAEQRRALRAEWHGGTDGDGDGGGVRPGTEHQRTALLHYRSAVERLTRV</sequence>
<dbReference type="RefSeq" id="WP_093837981.1">
    <property type="nucleotide sequence ID" value="NZ_FOLM01000003.1"/>
</dbReference>
<proteinExistence type="predicted"/>
<name>A0A1I1IR70_9ACTN</name>
<dbReference type="STRING" id="910347.SAMN05421773_103139"/>
<evidence type="ECO:0000313" key="3">
    <source>
        <dbReference type="Proteomes" id="UP000199207"/>
    </source>
</evidence>
<organism evidence="2 3">
    <name type="scientific">Streptomyces aidingensis</name>
    <dbReference type="NCBI Taxonomy" id="910347"/>
    <lineage>
        <taxon>Bacteria</taxon>
        <taxon>Bacillati</taxon>
        <taxon>Actinomycetota</taxon>
        <taxon>Actinomycetes</taxon>
        <taxon>Kitasatosporales</taxon>
        <taxon>Streptomycetaceae</taxon>
        <taxon>Streptomyces</taxon>
    </lineage>
</organism>
<dbReference type="OrthoDB" id="3217284at2"/>
<feature type="compositionally biased region" description="Low complexity" evidence="1">
    <location>
        <begin position="13"/>
        <end position="27"/>
    </location>
</feature>
<evidence type="ECO:0000313" key="2">
    <source>
        <dbReference type="EMBL" id="SFC38192.1"/>
    </source>
</evidence>
<reference evidence="2 3" key="1">
    <citation type="submission" date="2016-10" db="EMBL/GenBank/DDBJ databases">
        <authorList>
            <person name="de Groot N.N."/>
        </authorList>
    </citation>
    <scope>NUCLEOTIDE SEQUENCE [LARGE SCALE GENOMIC DNA]</scope>
    <source>
        <strain evidence="2 3">CGMCC 4.5739</strain>
    </source>
</reference>
<keyword evidence="3" id="KW-1185">Reference proteome</keyword>
<evidence type="ECO:0000256" key="1">
    <source>
        <dbReference type="SAM" id="MobiDB-lite"/>
    </source>
</evidence>
<protein>
    <submittedName>
        <fullName evidence="2">Uncharacterized protein</fullName>
    </submittedName>
</protein>
<accession>A0A1I1IR70</accession>